<dbReference type="GO" id="GO:0005829">
    <property type="term" value="C:cytosol"/>
    <property type="evidence" value="ECO:0007669"/>
    <property type="project" value="TreeGrafter"/>
</dbReference>
<organism evidence="2 3">
    <name type="scientific">Candidatus Spechtbacteria bacterium RIFCSPLOWO2_12_FULL_38_22</name>
    <dbReference type="NCBI Taxonomy" id="1802165"/>
    <lineage>
        <taxon>Bacteria</taxon>
        <taxon>Candidatus Spechtiibacteriota</taxon>
    </lineage>
</organism>
<evidence type="ECO:0000313" key="3">
    <source>
        <dbReference type="Proteomes" id="UP000176770"/>
    </source>
</evidence>
<dbReference type="Pfam" id="PF07969">
    <property type="entry name" value="Amidohydro_3"/>
    <property type="match status" value="2"/>
</dbReference>
<dbReference type="Gene3D" id="3.30.1490.130">
    <property type="entry name" value="D-aminoacylase. Domain 3"/>
    <property type="match status" value="1"/>
</dbReference>
<dbReference type="InterPro" id="IPR050378">
    <property type="entry name" value="Metallo-dep_Hydrolases_sf"/>
</dbReference>
<dbReference type="InterPro" id="IPR032466">
    <property type="entry name" value="Metal_Hydrolase"/>
</dbReference>
<dbReference type="GO" id="GO:0016812">
    <property type="term" value="F:hydrolase activity, acting on carbon-nitrogen (but not peptide) bonds, in cyclic amides"/>
    <property type="evidence" value="ECO:0007669"/>
    <property type="project" value="TreeGrafter"/>
</dbReference>
<reference evidence="2 3" key="1">
    <citation type="journal article" date="2016" name="Nat. Commun.">
        <title>Thousands of microbial genomes shed light on interconnected biogeochemical processes in an aquifer system.</title>
        <authorList>
            <person name="Anantharaman K."/>
            <person name="Brown C.T."/>
            <person name="Hug L.A."/>
            <person name="Sharon I."/>
            <person name="Castelle C.J."/>
            <person name="Probst A.J."/>
            <person name="Thomas B.C."/>
            <person name="Singh A."/>
            <person name="Wilkins M.J."/>
            <person name="Karaoz U."/>
            <person name="Brodie E.L."/>
            <person name="Williams K.H."/>
            <person name="Hubbard S.S."/>
            <person name="Banfield J.F."/>
        </authorList>
    </citation>
    <scope>NUCLEOTIDE SEQUENCE [LARGE SCALE GENOMIC DNA]</scope>
</reference>
<proteinExistence type="predicted"/>
<dbReference type="EMBL" id="MHOK01000009">
    <property type="protein sequence ID" value="OGZ62074.1"/>
    <property type="molecule type" value="Genomic_DNA"/>
</dbReference>
<dbReference type="Proteomes" id="UP000176770">
    <property type="component" value="Unassembled WGS sequence"/>
</dbReference>
<dbReference type="PANTHER" id="PTHR11647">
    <property type="entry name" value="HYDRANTOINASE/DIHYDROPYRIMIDINASE FAMILY MEMBER"/>
    <property type="match status" value="1"/>
</dbReference>
<dbReference type="Gene3D" id="2.30.40.10">
    <property type="entry name" value="Urease, subunit C, domain 1"/>
    <property type="match status" value="1"/>
</dbReference>
<protein>
    <recommendedName>
        <fullName evidence="1">Amidohydrolase 3 domain-containing protein</fullName>
    </recommendedName>
</protein>
<dbReference type="STRING" id="1802165.A3F94_02480"/>
<comment type="caution">
    <text evidence="2">The sequence shown here is derived from an EMBL/GenBank/DDBJ whole genome shotgun (WGS) entry which is preliminary data.</text>
</comment>
<evidence type="ECO:0000313" key="2">
    <source>
        <dbReference type="EMBL" id="OGZ62074.1"/>
    </source>
</evidence>
<name>A0A1G2HHU6_9BACT</name>
<dbReference type="InterPro" id="IPR013108">
    <property type="entry name" value="Amidohydro_3"/>
</dbReference>
<dbReference type="InterPro" id="IPR011059">
    <property type="entry name" value="Metal-dep_hydrolase_composite"/>
</dbReference>
<accession>A0A1G2HHU6</accession>
<dbReference type="InterPro" id="IPR023100">
    <property type="entry name" value="D-aminoacylase_insert_dom_sf"/>
</dbReference>
<feature type="domain" description="Amidohydrolase 3" evidence="1">
    <location>
        <begin position="41"/>
        <end position="196"/>
    </location>
</feature>
<feature type="domain" description="Amidohydrolase 3" evidence="1">
    <location>
        <begin position="411"/>
        <end position="498"/>
    </location>
</feature>
<dbReference type="GO" id="GO:0016811">
    <property type="term" value="F:hydrolase activity, acting on carbon-nitrogen (but not peptide) bonds, in linear amides"/>
    <property type="evidence" value="ECO:0007669"/>
    <property type="project" value="InterPro"/>
</dbReference>
<dbReference type="SUPFAM" id="SSF51338">
    <property type="entry name" value="Composite domain of metallo-dependent hydrolases"/>
    <property type="match status" value="1"/>
</dbReference>
<dbReference type="Gene3D" id="3.20.20.140">
    <property type="entry name" value="Metal-dependent hydrolases"/>
    <property type="match status" value="1"/>
</dbReference>
<gene>
    <name evidence="2" type="ORF">A3F94_02480</name>
</gene>
<evidence type="ECO:0000259" key="1">
    <source>
        <dbReference type="Pfam" id="PF07969"/>
    </source>
</evidence>
<dbReference type="SUPFAM" id="SSF51556">
    <property type="entry name" value="Metallo-dependent hydrolases"/>
    <property type="match status" value="1"/>
</dbReference>
<dbReference type="PANTHER" id="PTHR11647:SF1">
    <property type="entry name" value="COLLAPSIN RESPONSE MEDIATOR PROTEIN"/>
    <property type="match status" value="1"/>
</dbReference>
<sequence>MLIKNGTIIDGSGSKRFAADIRIENKKIKETGRLNNKGNEDVLDAKGLYITPGFVDVLNHSDAYATLFSNPEQESLLQQGVTTILMGNCGASLAPLVDGVFVNSVQKWGRVSKINVNWLSVAEYLEELKKHSFGVNVATLIGHSTIRRALSGDETRNLNNFEQKQLEYMVETGMREGAFGVSSGLAYSHGASATAKELRAIMGIVKSYNGLHSIHIRNDADKFTESVKEALSLAKETGVNTELSHFKVVEKKFWENFKGALSLIEKLKNINFDIYPYNFTASVLYSFLPAWAIKNGNTSLLPAIKDKVKKAELVEDMKKDPYSYGEMTVAMGSIANTYFGRKIADIAKNQEKEVEEVVLDLILASHNRLIVFSPSIDESNIELAIKNPKSFVSSDGVGYKEENRIEAGFAHPRYFGAFPKFLNEYVYNKKLISWEEAINKITLGPAQKIGLKDRGKIEKGYFADLVIFNPKKLQSNSDLNNPYQYPSGIHWVLVNGQVAIKDKKLKSKAGTVLIRK</sequence>
<dbReference type="AlphaFoldDB" id="A0A1G2HHU6"/>